<evidence type="ECO:0000256" key="1">
    <source>
        <dbReference type="ARBA" id="ARBA00022438"/>
    </source>
</evidence>
<dbReference type="RefSeq" id="WP_133037169.1">
    <property type="nucleotide sequence ID" value="NZ_BAABEI010000017.1"/>
</dbReference>
<dbReference type="PANTHER" id="PTHR46825:SF9">
    <property type="entry name" value="BETA-LACTAMASE-RELATED DOMAIN-CONTAINING PROTEIN"/>
    <property type="match status" value="1"/>
</dbReference>
<gene>
    <name evidence="4" type="ORF">EV665_1572</name>
</gene>
<keyword evidence="1 4" id="KW-0378">Hydrolase</keyword>
<dbReference type="Pfam" id="PF00144">
    <property type="entry name" value="Beta-lactamase"/>
    <property type="match status" value="1"/>
</dbReference>
<dbReference type="InterPro" id="IPR050491">
    <property type="entry name" value="AmpC-like"/>
</dbReference>
<dbReference type="SUPFAM" id="SSF56601">
    <property type="entry name" value="beta-lactamase/transpeptidase-like"/>
    <property type="match status" value="1"/>
</dbReference>
<dbReference type="PANTHER" id="PTHR46825">
    <property type="entry name" value="D-ALANYL-D-ALANINE-CARBOXYPEPTIDASE/ENDOPEPTIDASE AMPH"/>
    <property type="match status" value="1"/>
</dbReference>
<organism evidence="4 5">
    <name type="scientific">Shinella granuli</name>
    <dbReference type="NCBI Taxonomy" id="323621"/>
    <lineage>
        <taxon>Bacteria</taxon>
        <taxon>Pseudomonadati</taxon>
        <taxon>Pseudomonadota</taxon>
        <taxon>Alphaproteobacteria</taxon>
        <taxon>Hyphomicrobiales</taxon>
        <taxon>Rhizobiaceae</taxon>
        <taxon>Shinella</taxon>
    </lineage>
</organism>
<dbReference type="Gene3D" id="2.40.128.50">
    <property type="match status" value="2"/>
</dbReference>
<keyword evidence="1 4" id="KW-0645">Protease</keyword>
<keyword evidence="1 4" id="KW-0031">Aminopeptidase</keyword>
<dbReference type="Gene3D" id="3.40.710.10">
    <property type="entry name" value="DD-peptidase/beta-lactamase superfamily"/>
    <property type="match status" value="1"/>
</dbReference>
<reference evidence="4 5" key="1">
    <citation type="submission" date="2019-03" db="EMBL/GenBank/DDBJ databases">
        <title>Genomic Encyclopedia of Type Strains, Phase IV (KMG-IV): sequencing the most valuable type-strain genomes for metagenomic binning, comparative biology and taxonomic classification.</title>
        <authorList>
            <person name="Goeker M."/>
        </authorList>
    </citation>
    <scope>NUCLEOTIDE SEQUENCE [LARGE SCALE GENOMIC DNA]</scope>
    <source>
        <strain evidence="4 5">DSM 18401</strain>
    </source>
</reference>
<protein>
    <submittedName>
        <fullName evidence="4">D-stereospecific aminopeptidase</fullName>
    </submittedName>
</protein>
<name>A0A4R2BVY6_SHIGR</name>
<accession>A0A4R2BVY6</accession>
<feature type="domain" description="D-aminopeptidase" evidence="3">
    <location>
        <begin position="344"/>
        <end position="516"/>
    </location>
</feature>
<dbReference type="Pfam" id="PF07930">
    <property type="entry name" value="DAP_B"/>
    <property type="match status" value="1"/>
</dbReference>
<proteinExistence type="predicted"/>
<evidence type="ECO:0000313" key="4">
    <source>
        <dbReference type="EMBL" id="TCN31102.1"/>
    </source>
</evidence>
<dbReference type="AlphaFoldDB" id="A0A4R2BVY6"/>
<feature type="domain" description="Beta-lactamase-related" evidence="2">
    <location>
        <begin position="11"/>
        <end position="326"/>
    </location>
</feature>
<dbReference type="InterPro" id="IPR001466">
    <property type="entry name" value="Beta-lactam-related"/>
</dbReference>
<dbReference type="InterPro" id="IPR027279">
    <property type="entry name" value="D_amino_pept/lipop_sf"/>
</dbReference>
<evidence type="ECO:0000259" key="3">
    <source>
        <dbReference type="Pfam" id="PF07930"/>
    </source>
</evidence>
<evidence type="ECO:0000259" key="2">
    <source>
        <dbReference type="Pfam" id="PF00144"/>
    </source>
</evidence>
<dbReference type="InterPro" id="IPR012856">
    <property type="entry name" value="DAP_B_dom"/>
</dbReference>
<dbReference type="InterPro" id="IPR012338">
    <property type="entry name" value="Beta-lactam/transpept-like"/>
</dbReference>
<comment type="caution">
    <text evidence="4">The sequence shown here is derived from an EMBL/GenBank/DDBJ whole genome shotgun (WGS) entry which is preliminary data.</text>
</comment>
<dbReference type="GO" id="GO:0004177">
    <property type="term" value="F:aminopeptidase activity"/>
    <property type="evidence" value="ECO:0007669"/>
    <property type="project" value="UniProtKB-KW"/>
</dbReference>
<dbReference type="Proteomes" id="UP000295351">
    <property type="component" value="Unassembled WGS sequence"/>
</dbReference>
<sequence>MASKVDLSSLKRALEALPGKFRGPGGVAGVVANGEVLARQAWGYADLSSGQAMTTTTRLPICSISKQFTCGVLLDLVGDPSRLDGRVADFLPRLEGRKPSIVDFCNMQSGLRDYWALTVVQGAHPEGVFGRDDAGRLLARMRTTHFEPGSSYSYSNANFRILSDLLEDFGGRSLAELYAERLFGPAGMETALLTADTSQPVDGVVGYEGNDAVGFFPATNRIYWTGDAGISASLEDMLAWERHIDATRDDAEGLYRRLSQPQSFSDGTAARYGYGLVHEKVDAVAVTGHGGALRGFRLQRMHAASERLSVVVLFNHEADAHEAARMVLQAALGHDDEPASISPADPAWNGTYLDRTNGLLLRVKTDGTMLDAHYATSPERLRLTSGNTAEASSMTLARDGDTIRLTRPGENLSANAVRITGNATEELEGRYFSRELDTWLEIDKTGPAVSGRFEGVLGRGPMHTIYPVGQDVFTLSCQRSMDAPAPGDWTIQLQRDAAENIRGLILGCWLARNIAYEKVG</sequence>
<evidence type="ECO:0000313" key="5">
    <source>
        <dbReference type="Proteomes" id="UP000295351"/>
    </source>
</evidence>
<dbReference type="SUPFAM" id="SSF50886">
    <property type="entry name" value="D-aminopeptidase, middle and C-terminal domains"/>
    <property type="match status" value="2"/>
</dbReference>
<dbReference type="NCBIfam" id="NF009622">
    <property type="entry name" value="PRK13128.1"/>
    <property type="match status" value="1"/>
</dbReference>
<keyword evidence="5" id="KW-1185">Reference proteome</keyword>
<dbReference type="EMBL" id="SLVX01000057">
    <property type="protein sequence ID" value="TCN31102.1"/>
    <property type="molecule type" value="Genomic_DNA"/>
</dbReference>